<name>A0A176WPZ0_MARPO</name>
<dbReference type="InterPro" id="IPR040591">
    <property type="entry name" value="RqcP2_RBD"/>
</dbReference>
<dbReference type="Gene3D" id="3.30.1370.160">
    <property type="match status" value="1"/>
</dbReference>
<sequence length="307" mass="33120">MSAVVLAHSALAYTRCLVLQPIRKLPVAHRSPCSLKPLRVLQPGRCYAAVLSREDRNHLLSGVDPSNIDAVTRILEQGKNAADRWEIAYSSFLTPPTLHDALLALKRVADIGIVVWGGYSEAERCRLALGNIEAMNNSVREEIEAAAVSAVSISGNFKYDKVSHGDFLGAVLGTGIVREKVGDIIVKVCSRCEACGCPPACFDTDVLGLTGVNVQGDQGAQVLVVPELAGFLCAAVTQVRVVPVETSPIPLSDLEVIIPKKDVMKTVEASLRVDAIASAGFKMSRSKLQDTIRYRNPYTRLSRTQVD</sequence>
<reference evidence="2" key="1">
    <citation type="submission" date="2016-03" db="EMBL/GenBank/DDBJ databases">
        <title>Mechanisms controlling the formation of the plant cell surface in tip-growing cells are functionally conserved among land plants.</title>
        <authorList>
            <person name="Honkanen S."/>
            <person name="Jones V.A."/>
            <person name="Morieri G."/>
            <person name="Champion C."/>
            <person name="Hetherington A.J."/>
            <person name="Kelly S."/>
            <person name="Saint-Marcoux D."/>
            <person name="Proust H."/>
            <person name="Prescott H."/>
            <person name="Dolan L."/>
        </authorList>
    </citation>
    <scope>NUCLEOTIDE SEQUENCE [LARGE SCALE GENOMIC DNA]</scope>
    <source>
        <tissue evidence="2">Whole gametophyte</tissue>
    </source>
</reference>
<dbReference type="SUPFAM" id="SSF55174">
    <property type="entry name" value="Alpha-L RNA-binding motif"/>
    <property type="match status" value="1"/>
</dbReference>
<proteinExistence type="predicted"/>
<keyword evidence="3" id="KW-1185">Reference proteome</keyword>
<evidence type="ECO:0000313" key="2">
    <source>
        <dbReference type="EMBL" id="OAE34613.1"/>
    </source>
</evidence>
<dbReference type="AlphaFoldDB" id="A0A176WPZ0"/>
<feature type="domain" description="Ribosome-associated protein quality control protein P2 RNA-binding" evidence="1">
    <location>
        <begin position="148"/>
        <end position="187"/>
    </location>
</feature>
<accession>A0A176WPZ0</accession>
<dbReference type="EMBL" id="LVLJ01000377">
    <property type="protein sequence ID" value="OAE34613.1"/>
    <property type="molecule type" value="Genomic_DNA"/>
</dbReference>
<evidence type="ECO:0000313" key="3">
    <source>
        <dbReference type="Proteomes" id="UP000077202"/>
    </source>
</evidence>
<dbReference type="Pfam" id="PF17774">
    <property type="entry name" value="YlmH_RBD"/>
    <property type="match status" value="1"/>
</dbReference>
<dbReference type="Proteomes" id="UP000077202">
    <property type="component" value="Unassembled WGS sequence"/>
</dbReference>
<protein>
    <recommendedName>
        <fullName evidence="1">Ribosome-associated protein quality control protein P2 RNA-binding domain-containing protein</fullName>
    </recommendedName>
</protein>
<evidence type="ECO:0000259" key="1">
    <source>
        <dbReference type="Pfam" id="PF17774"/>
    </source>
</evidence>
<comment type="caution">
    <text evidence="2">The sequence shown here is derived from an EMBL/GenBank/DDBJ whole genome shotgun (WGS) entry which is preliminary data.</text>
</comment>
<dbReference type="Gene3D" id="3.30.70.330">
    <property type="match status" value="1"/>
</dbReference>
<dbReference type="InterPro" id="IPR012677">
    <property type="entry name" value="Nucleotide-bd_a/b_plait_sf"/>
</dbReference>
<organism evidence="2 3">
    <name type="scientific">Marchantia polymorpha subsp. ruderalis</name>
    <dbReference type="NCBI Taxonomy" id="1480154"/>
    <lineage>
        <taxon>Eukaryota</taxon>
        <taxon>Viridiplantae</taxon>
        <taxon>Streptophyta</taxon>
        <taxon>Embryophyta</taxon>
        <taxon>Marchantiophyta</taxon>
        <taxon>Marchantiopsida</taxon>
        <taxon>Marchantiidae</taxon>
        <taxon>Marchantiales</taxon>
        <taxon>Marchantiaceae</taxon>
        <taxon>Marchantia</taxon>
    </lineage>
</organism>
<gene>
    <name evidence="2" type="ORF">AXG93_167s1240</name>
</gene>